<evidence type="ECO:0000256" key="2">
    <source>
        <dbReference type="ARBA" id="ARBA00023015"/>
    </source>
</evidence>
<dbReference type="PROSITE" id="PS50937">
    <property type="entry name" value="HTH_MERR_2"/>
    <property type="match status" value="1"/>
</dbReference>
<dbReference type="InterPro" id="IPR000551">
    <property type="entry name" value="MerR-type_HTH_dom"/>
</dbReference>
<keyword evidence="4" id="KW-0804">Transcription</keyword>
<dbReference type="PANTHER" id="PTHR30204:SF69">
    <property type="entry name" value="MERR-FAMILY TRANSCRIPTIONAL REGULATOR"/>
    <property type="match status" value="1"/>
</dbReference>
<evidence type="ECO:0000313" key="7">
    <source>
        <dbReference type="Proteomes" id="UP000031364"/>
    </source>
</evidence>
<name>A0ABR4ZFC7_9NOCA</name>
<dbReference type="Gene3D" id="1.10.1660.10">
    <property type="match status" value="1"/>
</dbReference>
<keyword evidence="1" id="KW-0678">Repressor</keyword>
<evidence type="ECO:0000256" key="4">
    <source>
        <dbReference type="ARBA" id="ARBA00023163"/>
    </source>
</evidence>
<dbReference type="SMART" id="SM00422">
    <property type="entry name" value="HTH_MERR"/>
    <property type="match status" value="1"/>
</dbReference>
<dbReference type="InterPro" id="IPR009061">
    <property type="entry name" value="DNA-bd_dom_put_sf"/>
</dbReference>
<keyword evidence="2" id="KW-0805">Transcription regulation</keyword>
<dbReference type="SUPFAM" id="SSF46955">
    <property type="entry name" value="Putative DNA-binding domain"/>
    <property type="match status" value="1"/>
</dbReference>
<dbReference type="EMBL" id="JNFP01000017">
    <property type="protein sequence ID" value="KIA64014.1"/>
    <property type="molecule type" value="Genomic_DNA"/>
</dbReference>
<evidence type="ECO:0000259" key="5">
    <source>
        <dbReference type="PROSITE" id="PS50937"/>
    </source>
</evidence>
<comment type="caution">
    <text evidence="6">The sequence shown here is derived from an EMBL/GenBank/DDBJ whole genome shotgun (WGS) entry which is preliminary data.</text>
</comment>
<organism evidence="6 7">
    <name type="scientific">Nocardia vulneris</name>
    <dbReference type="NCBI Taxonomy" id="1141657"/>
    <lineage>
        <taxon>Bacteria</taxon>
        <taxon>Bacillati</taxon>
        <taxon>Actinomycetota</taxon>
        <taxon>Actinomycetes</taxon>
        <taxon>Mycobacteriales</taxon>
        <taxon>Nocardiaceae</taxon>
        <taxon>Nocardia</taxon>
    </lineage>
</organism>
<gene>
    <name evidence="6" type="ORF">FG87_16710</name>
</gene>
<dbReference type="PANTHER" id="PTHR30204">
    <property type="entry name" value="REDOX-CYCLING DRUG-SENSING TRANSCRIPTIONAL ACTIVATOR SOXR"/>
    <property type="match status" value="1"/>
</dbReference>
<dbReference type="Proteomes" id="UP000031364">
    <property type="component" value="Unassembled WGS sequence"/>
</dbReference>
<evidence type="ECO:0000313" key="6">
    <source>
        <dbReference type="EMBL" id="KIA64014.1"/>
    </source>
</evidence>
<accession>A0ABR4ZFC7</accession>
<feature type="domain" description="HTH merR-type" evidence="5">
    <location>
        <begin position="19"/>
        <end position="72"/>
    </location>
</feature>
<proteinExistence type="predicted"/>
<sequence length="134" mass="15435">MPELTDISTVVDHFALPLSTLHYWERRGLLTPHRRGGRRYYDDDQLYRIALIKQWRTTGLMSLDEIGALLTARATDPDWRTTVDAHIAAINRNMAELETARDYLDYLLTCRYDGELENCPAYRATVALPDRPGP</sequence>
<keyword evidence="7" id="KW-1185">Reference proteome</keyword>
<dbReference type="RefSeq" id="WP_043671054.1">
    <property type="nucleotide sequence ID" value="NZ_BDCI01000017.1"/>
</dbReference>
<dbReference type="Pfam" id="PF13411">
    <property type="entry name" value="MerR_1"/>
    <property type="match status" value="1"/>
</dbReference>
<evidence type="ECO:0000256" key="1">
    <source>
        <dbReference type="ARBA" id="ARBA00022491"/>
    </source>
</evidence>
<evidence type="ECO:0000256" key="3">
    <source>
        <dbReference type="ARBA" id="ARBA00023125"/>
    </source>
</evidence>
<dbReference type="InterPro" id="IPR047057">
    <property type="entry name" value="MerR_fam"/>
</dbReference>
<protein>
    <submittedName>
        <fullName evidence="6">MerR family transcriptional regulator</fullName>
    </submittedName>
</protein>
<reference evidence="6 7" key="1">
    <citation type="journal article" date="2014" name="Int. J. Syst. Evol. Microbiol.">
        <title>Nocardia vulneris sp. nov., isolated from wounds of human patients in North America.</title>
        <authorList>
            <person name="Lasker B.A."/>
            <person name="Bell M."/>
            <person name="Klenk H.P."/>
            <person name="Sproer C."/>
            <person name="Schumann C."/>
            <person name="Schumann P."/>
            <person name="Brown J.M."/>
        </authorList>
    </citation>
    <scope>NUCLEOTIDE SEQUENCE [LARGE SCALE GENOMIC DNA]</scope>
    <source>
        <strain evidence="6 7">W9851</strain>
    </source>
</reference>
<keyword evidence="3" id="KW-0238">DNA-binding</keyword>